<dbReference type="Pfam" id="PF13714">
    <property type="entry name" value="PEP_mutase"/>
    <property type="match status" value="1"/>
</dbReference>
<dbReference type="CDD" id="cd00377">
    <property type="entry name" value="ICL_PEPM"/>
    <property type="match status" value="1"/>
</dbReference>
<gene>
    <name evidence="1" type="ORF">UFOPK2658_00805</name>
    <name evidence="2" type="ORF">UFOPK2880_00754</name>
    <name evidence="3" type="ORF">UFOPK3304_00750</name>
    <name evidence="4" type="ORF">UFOPK3494_00681</name>
</gene>
<dbReference type="EMBL" id="CAFBLJ010000030">
    <property type="protein sequence ID" value="CAB4866303.1"/>
    <property type="molecule type" value="Genomic_DNA"/>
</dbReference>
<name>A0A6J7DGH8_9ZZZZ</name>
<dbReference type="EMBL" id="CAEZZP010000036">
    <property type="protein sequence ID" value="CAB4769948.1"/>
    <property type="molecule type" value="Genomic_DNA"/>
</dbReference>
<dbReference type="EMBL" id="CAFBMF010000031">
    <property type="protein sequence ID" value="CAB4896085.1"/>
    <property type="molecule type" value="Genomic_DNA"/>
</dbReference>
<dbReference type="PANTHER" id="PTHR42905">
    <property type="entry name" value="PHOSPHOENOLPYRUVATE CARBOXYLASE"/>
    <property type="match status" value="1"/>
</dbReference>
<dbReference type="InterPro" id="IPR040442">
    <property type="entry name" value="Pyrv_kinase-like_dom_sf"/>
</dbReference>
<reference evidence="3" key="1">
    <citation type="submission" date="2020-05" db="EMBL/GenBank/DDBJ databases">
        <authorList>
            <person name="Chiriac C."/>
            <person name="Salcher M."/>
            <person name="Ghai R."/>
            <person name="Kavagutti S V."/>
        </authorList>
    </citation>
    <scope>NUCLEOTIDE SEQUENCE</scope>
</reference>
<sequence>MSGAQRSADLRSRLTAGESVLMPGVWDSLSALIVQNAGFSTAFISGFAVSGTLLGRPDVGYLTQTEMAEVAQRVCSAVPDLNLVVDADTGYGDPMTVRRTVELWEQAGAAGLFLEDQVWPKRCGHMDGKQVVDREDWLAKLRAACDHREHLHVTARTDARAAMSLNEAIERAKMARDTGVDALFVEAPESAADMEAIAKALPDITLVANMVEKGKTPLLTPAELAALGFRLVVSPLSLLLASTQAMTRAAQQLSESGTLRDHLAEIAPFDAFNDLVGLPEHIANEKQYRQP</sequence>
<dbReference type="InterPro" id="IPR039556">
    <property type="entry name" value="ICL/PEPM"/>
</dbReference>
<dbReference type="SUPFAM" id="SSF51621">
    <property type="entry name" value="Phosphoenolpyruvate/pyruvate domain"/>
    <property type="match status" value="1"/>
</dbReference>
<accession>A0A6J7DGH8</accession>
<dbReference type="EMBL" id="CAEZYH010000025">
    <property type="protein sequence ID" value="CAB4717718.1"/>
    <property type="molecule type" value="Genomic_DNA"/>
</dbReference>
<dbReference type="Gene3D" id="3.20.20.60">
    <property type="entry name" value="Phosphoenolpyruvate-binding domains"/>
    <property type="match status" value="1"/>
</dbReference>
<dbReference type="AlphaFoldDB" id="A0A6J7DGH8"/>
<dbReference type="InterPro" id="IPR018523">
    <property type="entry name" value="Isocitrate_lyase_ph_CS"/>
</dbReference>
<dbReference type="PROSITE" id="PS00161">
    <property type="entry name" value="ISOCITRATE_LYASE"/>
    <property type="match status" value="1"/>
</dbReference>
<evidence type="ECO:0000313" key="1">
    <source>
        <dbReference type="EMBL" id="CAB4717718.1"/>
    </source>
</evidence>
<evidence type="ECO:0000313" key="3">
    <source>
        <dbReference type="EMBL" id="CAB4866303.1"/>
    </source>
</evidence>
<dbReference type="InterPro" id="IPR015813">
    <property type="entry name" value="Pyrv/PenolPyrv_kinase-like_dom"/>
</dbReference>
<dbReference type="GO" id="GO:0016833">
    <property type="term" value="F:oxo-acid-lyase activity"/>
    <property type="evidence" value="ECO:0007669"/>
    <property type="project" value="UniProtKB-ARBA"/>
</dbReference>
<protein>
    <submittedName>
        <fullName evidence="3">Unannotated protein</fullName>
    </submittedName>
</protein>
<evidence type="ECO:0000313" key="2">
    <source>
        <dbReference type="EMBL" id="CAB4769948.1"/>
    </source>
</evidence>
<evidence type="ECO:0000313" key="4">
    <source>
        <dbReference type="EMBL" id="CAB4896085.1"/>
    </source>
</evidence>
<proteinExistence type="predicted"/>
<organism evidence="3">
    <name type="scientific">freshwater metagenome</name>
    <dbReference type="NCBI Taxonomy" id="449393"/>
    <lineage>
        <taxon>unclassified sequences</taxon>
        <taxon>metagenomes</taxon>
        <taxon>ecological metagenomes</taxon>
    </lineage>
</organism>
<dbReference type="PANTHER" id="PTHR42905:SF5">
    <property type="entry name" value="CARBOXYVINYL-CARBOXYPHOSPHONATE PHOSPHORYLMUTASE, CHLOROPLASTIC"/>
    <property type="match status" value="1"/>
</dbReference>